<evidence type="ECO:0000313" key="9">
    <source>
        <dbReference type="EMBL" id="KFM23462.1"/>
    </source>
</evidence>
<dbReference type="PROSITE" id="PS50890">
    <property type="entry name" value="PUA"/>
    <property type="match status" value="1"/>
</dbReference>
<dbReference type="PIRSF" id="PIRSF017190">
    <property type="entry name" value="Rbsml_synth_fac_NIP7"/>
    <property type="match status" value="1"/>
</dbReference>
<dbReference type="EMBL" id="QOKY01000154">
    <property type="protein sequence ID" value="RMZ56120.1"/>
    <property type="molecule type" value="Genomic_DNA"/>
</dbReference>
<dbReference type="FunFam" id="3.10.450.220:FF:000001">
    <property type="entry name" value="60S ribosome subunit biogenesis protein NIP7 homolog"/>
    <property type="match status" value="1"/>
</dbReference>
<dbReference type="FunFam" id="2.30.130.10:FF:000002">
    <property type="entry name" value="60S ribosome subunit biogenesis protein NIP7 homolog"/>
    <property type="match status" value="1"/>
</dbReference>
<dbReference type="SUPFAM" id="SSF88697">
    <property type="entry name" value="PUA domain-like"/>
    <property type="match status" value="1"/>
</dbReference>
<comment type="subunit">
    <text evidence="6">Interacts with pre-ribosome complex.</text>
</comment>
<keyword evidence="4 6" id="KW-0694">RNA-binding</keyword>
<dbReference type="Proteomes" id="UP000279271">
    <property type="component" value="Unassembled WGS sequence"/>
</dbReference>
<accession>A0A087SCK8</accession>
<evidence type="ECO:0000256" key="1">
    <source>
        <dbReference type="ARBA" id="ARBA00004604"/>
    </source>
</evidence>
<dbReference type="eggNOG" id="KOG3492">
    <property type="taxonomic scope" value="Eukaryota"/>
</dbReference>
<keyword evidence="3 6" id="KW-0690">Ribosome biogenesis</keyword>
<reference evidence="10" key="5">
    <citation type="submission" date="2018-11" db="EMBL/GenBank/DDBJ databases">
        <title>Characterization of plant carbon substrate utilization by Auxenochlorella protothecoides.</title>
        <authorList>
            <person name="Vogler B.W."/>
            <person name="Starkenburg S.R."/>
            <person name="Sudasinghe N."/>
            <person name="Schambach J.Y."/>
            <person name="Rollin J.A."/>
            <person name="Pattathil S."/>
            <person name="Barry A.N."/>
        </authorList>
    </citation>
    <scope>NUCLEOTIDE SEQUENCE [LARGE SCALE GENOMIC DNA]</scope>
    <source>
        <strain evidence="10">UTEX 25</strain>
    </source>
</reference>
<dbReference type="Gene3D" id="3.10.450.220">
    <property type="match status" value="1"/>
</dbReference>
<dbReference type="GO" id="GO:0042255">
    <property type="term" value="P:ribosome assembly"/>
    <property type="evidence" value="ECO:0007669"/>
    <property type="project" value="InterPro"/>
</dbReference>
<dbReference type="GeneID" id="23617407"/>
<evidence type="ECO:0000256" key="6">
    <source>
        <dbReference type="PIRNR" id="PIRNR017190"/>
    </source>
</evidence>
<evidence type="ECO:0000256" key="3">
    <source>
        <dbReference type="ARBA" id="ARBA00022517"/>
    </source>
</evidence>
<dbReference type="InterPro" id="IPR015947">
    <property type="entry name" value="PUA-like_sf"/>
</dbReference>
<dbReference type="InterPro" id="IPR036974">
    <property type="entry name" value="PUA_sf"/>
</dbReference>
<dbReference type="Proteomes" id="UP000028924">
    <property type="component" value="Unassembled WGS sequence"/>
</dbReference>
<evidence type="ECO:0000256" key="4">
    <source>
        <dbReference type="ARBA" id="ARBA00022884"/>
    </source>
</evidence>
<dbReference type="Gene3D" id="2.30.130.10">
    <property type="entry name" value="PUA domain"/>
    <property type="match status" value="1"/>
</dbReference>
<evidence type="ECO:0000259" key="7">
    <source>
        <dbReference type="SMART" id="SM00359"/>
    </source>
</evidence>
<reference evidence="9 11" key="1">
    <citation type="journal article" date="2014" name="BMC Genomics">
        <title>Oil accumulation mechanisms of the oleaginous microalga Chlorella protothecoides revealed through its genome, transcriptomes, and proteomes.</title>
        <authorList>
            <person name="Gao C."/>
            <person name="Wang Y."/>
            <person name="Shen Y."/>
            <person name="Yan D."/>
            <person name="He X."/>
            <person name="Dai J."/>
            <person name="Wu Q."/>
        </authorList>
    </citation>
    <scope>NUCLEOTIDE SEQUENCE [LARGE SCALE GENOMIC DNA]</scope>
    <source>
        <strain evidence="9 11">0710</strain>
    </source>
</reference>
<dbReference type="AlphaFoldDB" id="A0A087SCK8"/>
<evidence type="ECO:0000313" key="10">
    <source>
        <dbReference type="EMBL" id="RMZ56120.1"/>
    </source>
</evidence>
<evidence type="ECO:0000313" key="8">
    <source>
        <dbReference type="EMBL" id="JAT69413.1"/>
    </source>
</evidence>
<dbReference type="InterPro" id="IPR016686">
    <property type="entry name" value="Ribosomal_synth_fac_NIP7"/>
</dbReference>
<dbReference type="STRING" id="3075.A0A087SCK8"/>
<dbReference type="Pfam" id="PF03657">
    <property type="entry name" value="UPF0113"/>
    <property type="match status" value="1"/>
</dbReference>
<dbReference type="CDD" id="cd21146">
    <property type="entry name" value="Nip7_N_euk"/>
    <property type="match status" value="1"/>
</dbReference>
<dbReference type="SUPFAM" id="SSF88802">
    <property type="entry name" value="Pre-PUA domain"/>
    <property type="match status" value="1"/>
</dbReference>
<proteinExistence type="inferred from homology"/>
<dbReference type="EMBL" id="GDKF01009209">
    <property type="protein sequence ID" value="JAT69413.1"/>
    <property type="molecule type" value="Transcribed_RNA"/>
</dbReference>
<comment type="function">
    <text evidence="6">Required for proper 27S pre-rRNA processing and 60S ribosome subunit assembly.</text>
</comment>
<dbReference type="EMBL" id="KL662092">
    <property type="protein sequence ID" value="KFM23462.1"/>
    <property type="molecule type" value="Genomic_DNA"/>
</dbReference>
<keyword evidence="5 6" id="KW-0539">Nucleus</keyword>
<evidence type="ECO:0000313" key="11">
    <source>
        <dbReference type="Proteomes" id="UP000028924"/>
    </source>
</evidence>
<name>A0A087SCK8_AUXPR</name>
<dbReference type="GO" id="GO:0003723">
    <property type="term" value="F:RNA binding"/>
    <property type="evidence" value="ECO:0007669"/>
    <property type="project" value="UniProtKB-KW"/>
</dbReference>
<dbReference type="PANTHER" id="PTHR23415">
    <property type="entry name" value="CYCLIN-DEPENDENT KINASES REGULATORY SUBUNIT/60S RIBOSOME SUBUNIT BIOGENESIS PROTEIN NIP7"/>
    <property type="match status" value="1"/>
</dbReference>
<reference evidence="8" key="2">
    <citation type="submission" date="2015-08" db="EMBL/GenBank/DDBJ databases">
        <authorList>
            <person name="Babu N.S."/>
            <person name="Beckwith C.J."/>
            <person name="Beseler K.G."/>
            <person name="Brison A."/>
            <person name="Carone J.V."/>
            <person name="Caskin T.P."/>
            <person name="Diamond M."/>
            <person name="Durham M.E."/>
            <person name="Foxe J.M."/>
            <person name="Go M."/>
            <person name="Henderson B.A."/>
            <person name="Jones I.B."/>
            <person name="McGettigan J.A."/>
            <person name="Micheletti S.J."/>
            <person name="Nasrallah M.E."/>
            <person name="Ortiz D."/>
            <person name="Piller C.R."/>
            <person name="Privatt S.R."/>
            <person name="Schneider S.L."/>
            <person name="Sharp S."/>
            <person name="Smith T.C."/>
            <person name="Stanton J.D."/>
            <person name="Ullery H.E."/>
            <person name="Wilson R.J."/>
            <person name="Serrano M.G."/>
            <person name="Buck G."/>
            <person name="Lee V."/>
            <person name="Wang Y."/>
            <person name="Carvalho R."/>
            <person name="Voegtly L."/>
            <person name="Shi R."/>
            <person name="Duckworth R."/>
            <person name="Johnson A."/>
            <person name="Loviza R."/>
            <person name="Walstead R."/>
            <person name="Shah Z."/>
            <person name="Kiflezghi M."/>
            <person name="Wade K."/>
            <person name="Ball S.L."/>
            <person name="Bradley K.W."/>
            <person name="Asai D.J."/>
            <person name="Bowman C.A."/>
            <person name="Russell D.A."/>
            <person name="Pope W.H."/>
            <person name="Jacobs-Sera D."/>
            <person name="Hendrix R.W."/>
            <person name="Hatfull G.F."/>
        </authorList>
    </citation>
    <scope>NUCLEOTIDE SEQUENCE</scope>
</reference>
<feature type="domain" description="PUA" evidence="7">
    <location>
        <begin position="95"/>
        <end position="170"/>
    </location>
</feature>
<evidence type="ECO:0000256" key="5">
    <source>
        <dbReference type="ARBA" id="ARBA00023242"/>
    </source>
</evidence>
<dbReference type="InterPro" id="IPR040598">
    <property type="entry name" value="NIP7_N"/>
</dbReference>
<evidence type="ECO:0000313" key="12">
    <source>
        <dbReference type="Proteomes" id="UP000279271"/>
    </source>
</evidence>
<dbReference type="InterPro" id="IPR002478">
    <property type="entry name" value="PUA"/>
</dbReference>
<sequence length="179" mass="20142">MRPLTEDETRQVFEKLHKYLGKAIKSLVDRTDDPFCFRLQRNRVFYVREDVMRRATNVARDKLVALGTCIGRFTHSGKFHLTIGALDILAQYAKYKVWVKPSAEMQFLYGNHVLKAGLGRITENTPGYTGVVVLSMSDVPLGFGVTAKSTAECRTADPNGIVVFHQADVGEYLRAEDDL</sequence>
<evidence type="ECO:0000256" key="2">
    <source>
        <dbReference type="ARBA" id="ARBA00009895"/>
    </source>
</evidence>
<reference evidence="10" key="4">
    <citation type="submission" date="2018-10" db="EMBL/GenBank/DDBJ databases">
        <authorList>
            <person name="Hovde B."/>
            <person name="Zhang X."/>
        </authorList>
    </citation>
    <scope>NUCLEOTIDE SEQUENCE [LARGE SCALE GENOMIC DNA]</scope>
    <source>
        <strain evidence="10">UTEX 25</strain>
    </source>
</reference>
<dbReference type="InterPro" id="IPR055359">
    <property type="entry name" value="Nip7_N_euk"/>
</dbReference>
<gene>
    <name evidence="10" type="ORF">APUTEX25_004544</name>
    <name evidence="9" type="ORF">F751_6016</name>
    <name evidence="8" type="ORF">g.7344</name>
</gene>
<dbReference type="RefSeq" id="XP_011396334.1">
    <property type="nucleotide sequence ID" value="XM_011398032.1"/>
</dbReference>
<protein>
    <recommendedName>
        <fullName evidence="6">60S ribosome subunit biogenesis protein NIP7 homolog</fullName>
    </recommendedName>
</protein>
<dbReference type="GO" id="GO:0005730">
    <property type="term" value="C:nucleolus"/>
    <property type="evidence" value="ECO:0007669"/>
    <property type="project" value="UniProtKB-SubCell"/>
</dbReference>
<dbReference type="Pfam" id="PF17833">
    <property type="entry name" value="pre-PUA_NIP7"/>
    <property type="match status" value="1"/>
</dbReference>
<dbReference type="SMART" id="SM00359">
    <property type="entry name" value="PUA"/>
    <property type="match status" value="1"/>
</dbReference>
<dbReference type="KEGG" id="apro:F751_6016"/>
<reference evidence="12" key="3">
    <citation type="journal article" date="2018" name="Algal Res.">
        <title>Characterization of plant carbon substrate utilization by Auxenochlorella protothecoides.</title>
        <authorList>
            <person name="Vogler B.W."/>
            <person name="Starkenburg S.R."/>
            <person name="Sudasinghe N."/>
            <person name="Schambach J.Y."/>
            <person name="Rollin J.A."/>
            <person name="Pattathil S."/>
            <person name="Barry A.N."/>
        </authorList>
    </citation>
    <scope>NUCLEOTIDE SEQUENCE [LARGE SCALE GENOMIC DNA]</scope>
    <source>
        <strain evidence="12">UTEX 25</strain>
    </source>
</reference>
<keyword evidence="11" id="KW-1185">Reference proteome</keyword>
<comment type="subcellular location">
    <subcellularLocation>
        <location evidence="1">Nucleus</location>
        <location evidence="1">Nucleolus</location>
    </subcellularLocation>
</comment>
<dbReference type="OrthoDB" id="27490at2759"/>
<comment type="similarity">
    <text evidence="2 6">Belongs to the NIP7 family.</text>
</comment>
<dbReference type="InterPro" id="IPR005155">
    <property type="entry name" value="UPF0113_PUA"/>
</dbReference>
<dbReference type="CDD" id="cd21151">
    <property type="entry name" value="PUA_Nip7-like"/>
    <property type="match status" value="1"/>
</dbReference>
<organism evidence="9 11">
    <name type="scientific">Auxenochlorella protothecoides</name>
    <name type="common">Green microalga</name>
    <name type="synonym">Chlorella protothecoides</name>
    <dbReference type="NCBI Taxonomy" id="3075"/>
    <lineage>
        <taxon>Eukaryota</taxon>
        <taxon>Viridiplantae</taxon>
        <taxon>Chlorophyta</taxon>
        <taxon>core chlorophytes</taxon>
        <taxon>Trebouxiophyceae</taxon>
        <taxon>Chlorellales</taxon>
        <taxon>Chlorellaceae</taxon>
        <taxon>Auxenochlorella</taxon>
    </lineage>
</organism>